<dbReference type="AlphaFoldDB" id="A0AAD5W0K5"/>
<dbReference type="InterPro" id="IPR056884">
    <property type="entry name" value="NPHP3-like_N"/>
</dbReference>
<organism evidence="3 4">
    <name type="scientific">Leucocoprinus birnbaumii</name>
    <dbReference type="NCBI Taxonomy" id="56174"/>
    <lineage>
        <taxon>Eukaryota</taxon>
        <taxon>Fungi</taxon>
        <taxon>Dikarya</taxon>
        <taxon>Basidiomycota</taxon>
        <taxon>Agaricomycotina</taxon>
        <taxon>Agaricomycetes</taxon>
        <taxon>Agaricomycetidae</taxon>
        <taxon>Agaricales</taxon>
        <taxon>Agaricineae</taxon>
        <taxon>Agaricaceae</taxon>
        <taxon>Leucocoprinus</taxon>
    </lineage>
</organism>
<feature type="domain" description="Nephrocystin 3-like N-terminal" evidence="2">
    <location>
        <begin position="83"/>
        <end position="235"/>
    </location>
</feature>
<sequence length="723" mass="81951">MNFFSHSSNFVVRDCPIIIHSSSDGNSGSNGIDVLFNAALHDAAYDSLDRYPPPRCHPGTRVQYIEDILQFVLPARAPELLESLFWMYGPAGVGKTAVAQTCVEKIKERRHPCASFFFSISGRSGHIRFFPTLAYQLATEFPEYQTLLDAKLRRDRSLINKAMSFQFQSLIIDPWLELQANGQGSTRAFGDRIPIFVDGPDECGDPEAQRAIIELVAGSIARHKSLPFCWLFFSRPETHITSTFNLAEIKILCRQAVLPISRDCNGEIELYLRAGFQNILRRGNFESVVPQPWPTEEQIQQLVVAADGLFIFGVTTLRFINNARWLEPQEPLQIVLENIAGSQANLSGSSPSSDHSPFAELDKLYRMIMMRIPTSLLHHIRLLLRVLCFRAEADMGYAGAVMGAVIAGNVLNLSAGQLRGVCNQLSAVIHFEHQDKPLDPPEGSDSTISYLSIRSLLGKRVNALRNSVFRQLGGSISFYHKSFYDFLSDETRSVEYSYKSSGAHDELLHHYLKRHLHFDSSYCFEETELKLPEGIESSAHCLSHSSTTEFSNSVVQATTHSFLYRQCMWLGCSPFVSLELRKALASCDFRKALCVQTTLFPKLRVWMNSLLGTHGYSKFIYGTRIFGTTQASYVKSNLDGFRQRIELLREADVIQREEQQPALLRLTREGCETDLYQIGRGSSSTFWYWEINHANGFYRDFETMDINQGMKFFLDEDFSLWPQ</sequence>
<dbReference type="PANTHER" id="PTHR10039:SF17">
    <property type="entry name" value="FUNGAL STAND N-TERMINAL GOODBYE DOMAIN-CONTAINING PROTEIN-RELATED"/>
    <property type="match status" value="1"/>
</dbReference>
<evidence type="ECO:0000313" key="3">
    <source>
        <dbReference type="EMBL" id="KAJ3573295.1"/>
    </source>
</evidence>
<keyword evidence="4" id="KW-1185">Reference proteome</keyword>
<dbReference type="PANTHER" id="PTHR10039">
    <property type="entry name" value="AMELOGENIN"/>
    <property type="match status" value="1"/>
</dbReference>
<evidence type="ECO:0000256" key="1">
    <source>
        <dbReference type="ARBA" id="ARBA00022737"/>
    </source>
</evidence>
<name>A0AAD5W0K5_9AGAR</name>
<protein>
    <recommendedName>
        <fullName evidence="2">Nephrocystin 3-like N-terminal domain-containing protein</fullName>
    </recommendedName>
</protein>
<reference evidence="3" key="1">
    <citation type="submission" date="2022-07" db="EMBL/GenBank/DDBJ databases">
        <title>Genome Sequence of Leucocoprinus birnbaumii.</title>
        <authorList>
            <person name="Buettner E."/>
        </authorList>
    </citation>
    <scope>NUCLEOTIDE SEQUENCE</scope>
    <source>
        <strain evidence="3">VT141</strain>
    </source>
</reference>
<accession>A0AAD5W0K5</accession>
<comment type="caution">
    <text evidence="3">The sequence shown here is derived from an EMBL/GenBank/DDBJ whole genome shotgun (WGS) entry which is preliminary data.</text>
</comment>
<dbReference type="EMBL" id="JANIEX010000108">
    <property type="protein sequence ID" value="KAJ3573295.1"/>
    <property type="molecule type" value="Genomic_DNA"/>
</dbReference>
<evidence type="ECO:0000313" key="4">
    <source>
        <dbReference type="Proteomes" id="UP001213000"/>
    </source>
</evidence>
<proteinExistence type="predicted"/>
<evidence type="ECO:0000259" key="2">
    <source>
        <dbReference type="Pfam" id="PF24883"/>
    </source>
</evidence>
<dbReference type="Proteomes" id="UP001213000">
    <property type="component" value="Unassembled WGS sequence"/>
</dbReference>
<keyword evidence="1" id="KW-0677">Repeat</keyword>
<dbReference type="Pfam" id="PF24883">
    <property type="entry name" value="NPHP3_N"/>
    <property type="match status" value="1"/>
</dbReference>
<dbReference type="InterPro" id="IPR027417">
    <property type="entry name" value="P-loop_NTPase"/>
</dbReference>
<gene>
    <name evidence="3" type="ORF">NP233_g2526</name>
</gene>
<dbReference type="SUPFAM" id="SSF52540">
    <property type="entry name" value="P-loop containing nucleoside triphosphate hydrolases"/>
    <property type="match status" value="1"/>
</dbReference>
<dbReference type="Gene3D" id="3.40.50.300">
    <property type="entry name" value="P-loop containing nucleotide triphosphate hydrolases"/>
    <property type="match status" value="1"/>
</dbReference>